<dbReference type="GO" id="GO:0004523">
    <property type="term" value="F:RNA-DNA hybrid ribonuclease activity"/>
    <property type="evidence" value="ECO:0007669"/>
    <property type="project" value="InterPro"/>
</dbReference>
<dbReference type="CDD" id="cd09276">
    <property type="entry name" value="Rnase_HI_RT_non_LTR"/>
    <property type="match status" value="1"/>
</dbReference>
<proteinExistence type="evidence at transcript level"/>
<dbReference type="SUPFAM" id="SSF56672">
    <property type="entry name" value="DNA/RNA polymerases"/>
    <property type="match status" value="1"/>
</dbReference>
<name>U5EV16_9DIPT</name>
<dbReference type="Gene3D" id="3.60.10.10">
    <property type="entry name" value="Endonuclease/exonuclease/phosphatase"/>
    <property type="match status" value="1"/>
</dbReference>
<organism evidence="4">
    <name type="scientific">Corethrella appendiculata</name>
    <dbReference type="NCBI Taxonomy" id="1370023"/>
    <lineage>
        <taxon>Eukaryota</taxon>
        <taxon>Metazoa</taxon>
        <taxon>Ecdysozoa</taxon>
        <taxon>Arthropoda</taxon>
        <taxon>Hexapoda</taxon>
        <taxon>Insecta</taxon>
        <taxon>Pterygota</taxon>
        <taxon>Neoptera</taxon>
        <taxon>Endopterygota</taxon>
        <taxon>Diptera</taxon>
        <taxon>Nematocera</taxon>
        <taxon>Culicoidea</taxon>
        <taxon>Chaoboridae</taxon>
        <taxon>Corethrella</taxon>
    </lineage>
</organism>
<accession>U5EV16</accession>
<feature type="transmembrane region" description="Helical" evidence="1">
    <location>
        <begin position="779"/>
        <end position="800"/>
    </location>
</feature>
<sequence>NIKVFQINLQHNKAASFNVNKICGDYNTGILLIQEPYFKDSIKGFDKRYFNIFTGITNETPRACIITRMDLNVRSLPQFCDRDTVAVKLVYKLHRLKKEVILCSGYFPYESETSPPNRKVIELVKYCEKKRFPLIVGCDANSHNLVWGSSDTNKRGEELLNYLYSRNLNILNIGNRPTFENRIRKEVIDLTFCTIDMATQVLDWKVENVCSLSDHNIISFDILTDWKEPRTFRNPRRTNWNKYKEQIDLKFKGKRIQIKSISSLDRVTELINDTLIECFEEACPLSVEKVRKNAPWWNKELQVLKENMRRAWNHRRRDYEKFAEARKIYQKALKTAEKEAWRKECEEVEGLHATSRIHRLLAKNVDYQVCSLKNENGEFVSNESEILKILLDTHFVGNSTVIKESSTKLGCLGREDENLINNLVNCNTVKGALNSFMPYKSAGIDGLQPIILQNANEYVLDMLVEIIRASLRFGHIPKIWSKVKVKFIPKIGKNNYYEPKAFRAINLTSVGLKIIEKIVDRYIRDVSLFDNPIQVEQHAYQSGKSTESALHELTVDIENAFDNKESALVCFMDIEGAFDNVSYENIVKTLEKFGVEGIIVNWIFSMLTNRILNATIGEKSCEVSPNQGNPQGGVLSPLIWLLIKDELIWEIKRMNFKIVGFADDFAMMIRGKFINTLFEIMKTGFKIVEKWCLKVGLKVNPSKTKIVLFTRKIRITGVIPLKLFNEEVELSKSAKFLGVIFDNRLNFNMHIENKINKVMLIFNQCRSAFGRSWGLKPKYILWIYNMVIIPTLLYGVLIWWQRTQVNNITKKLNKVQRLALLCMSGAMRTTATASLECILGIMPIDIRAQMNARKEVLRLVKLDLWRGKQGSFGHSSLWEQMLKENKLYDSNCDLMVKKMNWNTNYIIRIDDREAASNRNFHEEDSINIFTDGSLMNNRAGAGIFSDKLNMELSIPLGAYAGIFQAEMFAISTSAQLCAEKGVAGSLVRIFTDSQPALMALIKGESRSKLVSECKEQLEKLAEDNIVELCWVPSHSGIDGNEEADKLAKIGAEEVPIGPEPIIGISHQQLKQEINSWGITKHNTMWKDVLKCNHTKLFPPNLNKKCTDFVWRLNKQKLRLATTVITGHCMLNRHRRNLGLVESSVCRKCGEDEETPYHVLCLCPCLTARRCKQFGKFVMSEEDLGTIDIVEAIKFVMDTN</sequence>
<evidence type="ECO:0000313" key="4">
    <source>
        <dbReference type="EMBL" id="JAB56260.1"/>
    </source>
</evidence>
<dbReference type="InterPro" id="IPR043502">
    <property type="entry name" value="DNA/RNA_pol_sf"/>
</dbReference>
<evidence type="ECO:0000259" key="3">
    <source>
        <dbReference type="PROSITE" id="PS50879"/>
    </source>
</evidence>
<dbReference type="InterPro" id="IPR005135">
    <property type="entry name" value="Endo/exonuclease/phosphatase"/>
</dbReference>
<dbReference type="PROSITE" id="PS50878">
    <property type="entry name" value="RT_POL"/>
    <property type="match status" value="1"/>
</dbReference>
<dbReference type="AlphaFoldDB" id="U5EV16"/>
<dbReference type="CDD" id="cd09077">
    <property type="entry name" value="R1-I-EN"/>
    <property type="match status" value="1"/>
</dbReference>
<dbReference type="GO" id="GO:0071897">
    <property type="term" value="P:DNA biosynthetic process"/>
    <property type="evidence" value="ECO:0007669"/>
    <property type="project" value="UniProtKB-ARBA"/>
</dbReference>
<dbReference type="Gene3D" id="3.30.420.10">
    <property type="entry name" value="Ribonuclease H-like superfamily/Ribonuclease H"/>
    <property type="match status" value="1"/>
</dbReference>
<evidence type="ECO:0000259" key="2">
    <source>
        <dbReference type="PROSITE" id="PS50878"/>
    </source>
</evidence>
<reference evidence="4" key="1">
    <citation type="journal article" date="2014" name="Insect Biochem. Mol. Biol.">
        <title>An insight into the sialome of the frog biting fly, Corethrella appendiculata.</title>
        <authorList>
            <person name="Ribeiro J.M.C."/>
            <person name="Chagas A.C."/>
            <person name="Pham V.M."/>
            <person name="Lounibos L.P."/>
            <person name="Calvo E."/>
        </authorList>
    </citation>
    <scope>NUCLEOTIDE SEQUENCE</scope>
    <source>
        <tissue evidence="4">Salivary glands</tissue>
    </source>
</reference>
<dbReference type="InterPro" id="IPR036397">
    <property type="entry name" value="RNaseH_sf"/>
</dbReference>
<protein>
    <submittedName>
        <fullName evidence="4">Putative lian-aa1 retrotransposon protein</fullName>
    </submittedName>
</protein>
<dbReference type="PROSITE" id="PS50879">
    <property type="entry name" value="RNASE_H_1"/>
    <property type="match status" value="1"/>
</dbReference>
<dbReference type="InterPro" id="IPR000477">
    <property type="entry name" value="RT_dom"/>
</dbReference>
<dbReference type="GO" id="GO:0042575">
    <property type="term" value="C:DNA polymerase complex"/>
    <property type="evidence" value="ECO:0007669"/>
    <property type="project" value="UniProtKB-ARBA"/>
</dbReference>
<dbReference type="Pfam" id="PF14529">
    <property type="entry name" value="Exo_endo_phos_2"/>
    <property type="match status" value="1"/>
</dbReference>
<feature type="domain" description="RNase H type-1" evidence="3">
    <location>
        <begin position="922"/>
        <end position="1052"/>
    </location>
</feature>
<keyword evidence="1" id="KW-0472">Membrane</keyword>
<feature type="transmembrane region" description="Helical" evidence="1">
    <location>
        <begin position="820"/>
        <end position="844"/>
    </location>
</feature>
<dbReference type="PANTHER" id="PTHR33481:SF1">
    <property type="entry name" value="ENDONUCLEASE_EXONUCLEASE_PHOSPHATASE DOMAIN-CONTAINING PROTEIN-RELATED"/>
    <property type="match status" value="1"/>
</dbReference>
<dbReference type="CDD" id="cd01650">
    <property type="entry name" value="RT_nLTR_like"/>
    <property type="match status" value="1"/>
</dbReference>
<dbReference type="EMBL" id="GANO01003611">
    <property type="protein sequence ID" value="JAB56260.1"/>
    <property type="molecule type" value="mRNA"/>
</dbReference>
<dbReference type="InterPro" id="IPR012337">
    <property type="entry name" value="RNaseH-like_sf"/>
</dbReference>
<dbReference type="InterPro" id="IPR002156">
    <property type="entry name" value="RNaseH_domain"/>
</dbReference>
<dbReference type="Pfam" id="PF00078">
    <property type="entry name" value="RVT_1"/>
    <property type="match status" value="1"/>
</dbReference>
<evidence type="ECO:0000256" key="1">
    <source>
        <dbReference type="SAM" id="Phobius"/>
    </source>
</evidence>
<dbReference type="SUPFAM" id="SSF56219">
    <property type="entry name" value="DNase I-like"/>
    <property type="match status" value="1"/>
</dbReference>
<feature type="domain" description="Reverse transcriptase" evidence="2">
    <location>
        <begin position="469"/>
        <end position="741"/>
    </location>
</feature>
<dbReference type="SUPFAM" id="SSF53098">
    <property type="entry name" value="Ribonuclease H-like"/>
    <property type="match status" value="1"/>
</dbReference>
<feature type="non-terminal residue" evidence="4">
    <location>
        <position position="1"/>
    </location>
</feature>
<dbReference type="Pfam" id="PF00075">
    <property type="entry name" value="RNase_H"/>
    <property type="match status" value="1"/>
</dbReference>
<feature type="non-terminal residue" evidence="4">
    <location>
        <position position="1199"/>
    </location>
</feature>
<keyword evidence="1" id="KW-1133">Transmembrane helix</keyword>
<dbReference type="GO" id="GO:0003676">
    <property type="term" value="F:nucleic acid binding"/>
    <property type="evidence" value="ECO:0007669"/>
    <property type="project" value="InterPro"/>
</dbReference>
<dbReference type="PANTHER" id="PTHR33481">
    <property type="entry name" value="REVERSE TRANSCRIPTASE"/>
    <property type="match status" value="1"/>
</dbReference>
<dbReference type="InterPro" id="IPR036691">
    <property type="entry name" value="Endo/exonu/phosph_ase_sf"/>
</dbReference>
<keyword evidence="1" id="KW-0812">Transmembrane</keyword>